<keyword evidence="1" id="KW-0812">Transmembrane</keyword>
<feature type="transmembrane region" description="Helical" evidence="1">
    <location>
        <begin position="7"/>
        <end position="26"/>
    </location>
</feature>
<dbReference type="Proteomes" id="UP000245790">
    <property type="component" value="Unassembled WGS sequence"/>
</dbReference>
<keyword evidence="1" id="KW-0472">Membrane</keyword>
<dbReference type="EMBL" id="QGGU01000001">
    <property type="protein sequence ID" value="PWK54246.1"/>
    <property type="molecule type" value="Genomic_DNA"/>
</dbReference>
<reference evidence="2 3" key="1">
    <citation type="submission" date="2018-05" db="EMBL/GenBank/DDBJ databases">
        <title>Genomic Encyclopedia of Type Strains, Phase IV (KMG-IV): sequencing the most valuable type-strain genomes for metagenomic binning, comparative biology and taxonomic classification.</title>
        <authorList>
            <person name="Goeker M."/>
        </authorList>
    </citation>
    <scope>NUCLEOTIDE SEQUENCE [LARGE SCALE GENOMIC DNA]</scope>
    <source>
        <strain evidence="2 3">DSM 25350</strain>
    </source>
</reference>
<protein>
    <submittedName>
        <fullName evidence="2">Uncharacterized protein (TIGR02611 family)</fullName>
    </submittedName>
</protein>
<feature type="transmembrane region" description="Helical" evidence="1">
    <location>
        <begin position="32"/>
        <end position="48"/>
    </location>
</feature>
<evidence type="ECO:0000313" key="3">
    <source>
        <dbReference type="Proteomes" id="UP000245790"/>
    </source>
</evidence>
<dbReference type="AlphaFoldDB" id="A0A316G2W2"/>
<sequence length="77" mass="8656">MKIIKKTLVTLIGTLILLVGVVFIVLPGPAVLIIPLGLALLATEYPIAEKWLRRFQRQLSSSAKWADAKWRAFRQRG</sequence>
<dbReference type="RefSeq" id="WP_109761373.1">
    <property type="nucleotide sequence ID" value="NZ_QGGU01000001.1"/>
</dbReference>
<dbReference type="Pfam" id="PF09656">
    <property type="entry name" value="PGPGW"/>
    <property type="match status" value="1"/>
</dbReference>
<evidence type="ECO:0000313" key="2">
    <source>
        <dbReference type="EMBL" id="PWK54246.1"/>
    </source>
</evidence>
<proteinExistence type="predicted"/>
<comment type="caution">
    <text evidence="2">The sequence shown here is derived from an EMBL/GenBank/DDBJ whole genome shotgun (WGS) entry which is preliminary data.</text>
</comment>
<organism evidence="2 3">
    <name type="scientific">Pleionea mediterranea</name>
    <dbReference type="NCBI Taxonomy" id="523701"/>
    <lineage>
        <taxon>Bacteria</taxon>
        <taxon>Pseudomonadati</taxon>
        <taxon>Pseudomonadota</taxon>
        <taxon>Gammaproteobacteria</taxon>
        <taxon>Oceanospirillales</taxon>
        <taxon>Pleioneaceae</taxon>
        <taxon>Pleionea</taxon>
    </lineage>
</organism>
<accession>A0A316G2W2</accession>
<evidence type="ECO:0000256" key="1">
    <source>
        <dbReference type="SAM" id="Phobius"/>
    </source>
</evidence>
<dbReference type="InterPro" id="IPR019099">
    <property type="entry name" value="Uncharacterised_PGPGW_TM"/>
</dbReference>
<gene>
    <name evidence="2" type="ORF">C8D97_10194</name>
</gene>
<keyword evidence="1" id="KW-1133">Transmembrane helix</keyword>
<dbReference type="OrthoDB" id="6199379at2"/>
<keyword evidence="3" id="KW-1185">Reference proteome</keyword>
<name>A0A316G2W2_9GAMM</name>